<dbReference type="GeneID" id="54358339"/>
<evidence type="ECO:0000313" key="1">
    <source>
        <dbReference type="Proteomes" id="UP000504637"/>
    </source>
</evidence>
<gene>
    <name evidence="2" type="ORF">K489DRAFT_305506</name>
</gene>
<dbReference type="Proteomes" id="UP000504637">
    <property type="component" value="Unplaced"/>
</dbReference>
<reference evidence="2" key="3">
    <citation type="submission" date="2025-08" db="UniProtKB">
        <authorList>
            <consortium name="RefSeq"/>
        </authorList>
    </citation>
    <scope>IDENTIFICATION</scope>
    <source>
        <strain evidence="2">CBS 342.82</strain>
    </source>
</reference>
<proteinExistence type="predicted"/>
<sequence>LWQCSNTACTNLDKTARERTITGRKAVSDFFGRNKNSTKSIPDDVWGWLCRTCYQRGRYRATARAGVQPHEEANWYLMLIRDQVKCLKIWRPEATFTIQLQAAAEQRYREYCVALERLGGDRAVAEASVTRPGRQSRKKDQLIEDRGQTLRMSHAKYIKENLTGANTSYADIESVLDWMQGEVDDGQMLHLAAIEFLIHPQRDDE</sequence>
<accession>A0A6J3MEX8</accession>
<name>A0A6J3MEX8_9PEZI</name>
<keyword evidence="1" id="KW-1185">Reference proteome</keyword>
<evidence type="ECO:0000313" key="2">
    <source>
        <dbReference type="RefSeq" id="XP_033462458.1"/>
    </source>
</evidence>
<feature type="non-terminal residue" evidence="2">
    <location>
        <position position="205"/>
    </location>
</feature>
<protein>
    <submittedName>
        <fullName evidence="2">Uncharacterized protein</fullName>
    </submittedName>
</protein>
<dbReference type="RefSeq" id="XP_033462458.1">
    <property type="nucleotide sequence ID" value="XM_033600539.1"/>
</dbReference>
<reference evidence="2" key="2">
    <citation type="submission" date="2020-04" db="EMBL/GenBank/DDBJ databases">
        <authorList>
            <consortium name="NCBI Genome Project"/>
        </authorList>
    </citation>
    <scope>NUCLEOTIDE SEQUENCE</scope>
    <source>
        <strain evidence="2">CBS 342.82</strain>
    </source>
</reference>
<feature type="non-terminal residue" evidence="2">
    <location>
        <position position="1"/>
    </location>
</feature>
<dbReference type="AlphaFoldDB" id="A0A6J3MEX8"/>
<organism evidence="2">
    <name type="scientific">Dissoconium aciculare CBS 342.82</name>
    <dbReference type="NCBI Taxonomy" id="1314786"/>
    <lineage>
        <taxon>Eukaryota</taxon>
        <taxon>Fungi</taxon>
        <taxon>Dikarya</taxon>
        <taxon>Ascomycota</taxon>
        <taxon>Pezizomycotina</taxon>
        <taxon>Dothideomycetes</taxon>
        <taxon>Dothideomycetidae</taxon>
        <taxon>Mycosphaerellales</taxon>
        <taxon>Dissoconiaceae</taxon>
        <taxon>Dissoconium</taxon>
    </lineage>
</organism>
<dbReference type="OrthoDB" id="4161595at2759"/>
<reference evidence="2" key="1">
    <citation type="submission" date="2020-01" db="EMBL/GenBank/DDBJ databases">
        <authorList>
            <consortium name="DOE Joint Genome Institute"/>
            <person name="Haridas S."/>
            <person name="Albert R."/>
            <person name="Binder M."/>
            <person name="Bloem J."/>
            <person name="Labutti K."/>
            <person name="Salamov A."/>
            <person name="Andreopoulos B."/>
            <person name="Baker S.E."/>
            <person name="Barry K."/>
            <person name="Bills G."/>
            <person name="Bluhm B.H."/>
            <person name="Cannon C."/>
            <person name="Castanera R."/>
            <person name="Culley D.E."/>
            <person name="Daum C."/>
            <person name="Ezra D."/>
            <person name="Gonzalez J.B."/>
            <person name="Henrissat B."/>
            <person name="Kuo A."/>
            <person name="Liang C."/>
            <person name="Lipzen A."/>
            <person name="Lutzoni F."/>
            <person name="Magnuson J."/>
            <person name="Mondo S."/>
            <person name="Nolan M."/>
            <person name="Ohm R."/>
            <person name="Pangilinan J."/>
            <person name="Park H.-J."/>
            <person name="Ramirez L."/>
            <person name="Alfaro M."/>
            <person name="Sun H."/>
            <person name="Tritt A."/>
            <person name="Yoshinaga Y."/>
            <person name="Zwiers L.-H."/>
            <person name="Turgeon B.G."/>
            <person name="Goodwin S.B."/>
            <person name="Spatafora J.W."/>
            <person name="Crous P.W."/>
            <person name="Grigoriev I.V."/>
        </authorList>
    </citation>
    <scope>NUCLEOTIDE SEQUENCE</scope>
    <source>
        <strain evidence="2">CBS 342.82</strain>
    </source>
</reference>